<evidence type="ECO:0000313" key="3">
    <source>
        <dbReference type="EMBL" id="KAH9417356.1"/>
    </source>
</evidence>
<reference evidence="3 4" key="1">
    <citation type="journal article" date="2018" name="J. Allergy Clin. Immunol.">
        <title>High-quality assembly of Dermatophagoides pteronyssinus genome and transcriptome reveals a wide range of novel allergens.</title>
        <authorList>
            <person name="Liu X.Y."/>
            <person name="Yang K.Y."/>
            <person name="Wang M.Q."/>
            <person name="Kwok J.S."/>
            <person name="Zeng X."/>
            <person name="Yang Z."/>
            <person name="Xiao X.J."/>
            <person name="Lau C.P."/>
            <person name="Li Y."/>
            <person name="Huang Z.M."/>
            <person name="Ba J.G."/>
            <person name="Yim A.K."/>
            <person name="Ouyang C.Y."/>
            <person name="Ngai S.M."/>
            <person name="Chan T.F."/>
            <person name="Leung E.L."/>
            <person name="Liu L."/>
            <person name="Liu Z.G."/>
            <person name="Tsui S.K."/>
        </authorList>
    </citation>
    <scope>NUCLEOTIDE SEQUENCE [LARGE SCALE GENOMIC DNA]</scope>
    <source>
        <strain evidence="3">Derp</strain>
    </source>
</reference>
<feature type="coiled-coil region" evidence="1">
    <location>
        <begin position="297"/>
        <end position="331"/>
    </location>
</feature>
<feature type="domain" description="HAUS augmin-like complex subunit 6 N-terminal" evidence="2">
    <location>
        <begin position="15"/>
        <end position="217"/>
    </location>
</feature>
<gene>
    <name evidence="3" type="ORF">DERP_007354</name>
</gene>
<evidence type="ECO:0000256" key="1">
    <source>
        <dbReference type="SAM" id="Coils"/>
    </source>
</evidence>
<reference evidence="3 4" key="2">
    <citation type="journal article" date="2022" name="Mol. Biol. Evol.">
        <title>Comparative Genomics Reveals Insights into the Divergent Evolution of Astigmatic Mites and Household Pest Adaptations.</title>
        <authorList>
            <person name="Xiong Q."/>
            <person name="Wan A.T."/>
            <person name="Liu X."/>
            <person name="Fung C.S."/>
            <person name="Xiao X."/>
            <person name="Malainual N."/>
            <person name="Hou J."/>
            <person name="Wang L."/>
            <person name="Wang M."/>
            <person name="Yang K.Y."/>
            <person name="Cui Y."/>
            <person name="Leung E.L."/>
            <person name="Nong W."/>
            <person name="Shin S.K."/>
            <person name="Au S.W."/>
            <person name="Jeong K.Y."/>
            <person name="Chew F.T."/>
            <person name="Hui J.H."/>
            <person name="Leung T.F."/>
            <person name="Tungtrongchitr A."/>
            <person name="Zhong N."/>
            <person name="Liu Z."/>
            <person name="Tsui S.K."/>
        </authorList>
    </citation>
    <scope>NUCLEOTIDE SEQUENCE [LARGE SCALE GENOMIC DNA]</scope>
    <source>
        <strain evidence="3">Derp</strain>
    </source>
</reference>
<dbReference type="EMBL" id="NJHN03000077">
    <property type="protein sequence ID" value="KAH9417356.1"/>
    <property type="molecule type" value="Genomic_DNA"/>
</dbReference>
<organism evidence="3 4">
    <name type="scientific">Dermatophagoides pteronyssinus</name>
    <name type="common">European house dust mite</name>
    <dbReference type="NCBI Taxonomy" id="6956"/>
    <lineage>
        <taxon>Eukaryota</taxon>
        <taxon>Metazoa</taxon>
        <taxon>Ecdysozoa</taxon>
        <taxon>Arthropoda</taxon>
        <taxon>Chelicerata</taxon>
        <taxon>Arachnida</taxon>
        <taxon>Acari</taxon>
        <taxon>Acariformes</taxon>
        <taxon>Sarcoptiformes</taxon>
        <taxon>Astigmata</taxon>
        <taxon>Psoroptidia</taxon>
        <taxon>Analgoidea</taxon>
        <taxon>Pyroglyphidae</taxon>
        <taxon>Dermatophagoidinae</taxon>
        <taxon>Dermatophagoides</taxon>
    </lineage>
</organism>
<sequence>MDKESIKRQHIVNILKNLNFESFLKKYSPKTVITSQSFDKLTTLQFNLFCYFLFFRINPESCHLRFRGVFPSRDVQQESEFRRLAIETINDFADRNQERLIKLKKIPAIHYQRLSGIVFVEQMFNLALFALFKYTSKQKFQSANKELNEFNDSIDKREEFVRQQSIDEYQNELKQSEEQICLLIKDYQEKITELNSKLSNLHEYGCSLNELKIINENLSIKLSKINDNLQKMLLHWNEILSSNESIRSLTNNQDQSNLINLSTTFIWNLSESMKEYEKFVRIDKSNATKWLQTFEHFSQLNETVRKIETKLQEISKKFEKIEQEKMEILSNDLVKQIGNHIENYVENLLNLNFQLKIDY</sequence>
<evidence type="ECO:0000259" key="2">
    <source>
        <dbReference type="Pfam" id="PF14661"/>
    </source>
</evidence>
<comment type="caution">
    <text evidence="3">The sequence shown here is derived from an EMBL/GenBank/DDBJ whole genome shotgun (WGS) entry which is preliminary data.</text>
</comment>
<dbReference type="InterPro" id="IPR028163">
    <property type="entry name" value="HAUS_6_N"/>
</dbReference>
<name>A0ABQ8J4F9_DERPT</name>
<evidence type="ECO:0000313" key="4">
    <source>
        <dbReference type="Proteomes" id="UP000887458"/>
    </source>
</evidence>
<dbReference type="Proteomes" id="UP000887458">
    <property type="component" value="Unassembled WGS sequence"/>
</dbReference>
<accession>A0ABQ8J4F9</accession>
<keyword evidence="1" id="KW-0175">Coiled coil</keyword>
<feature type="coiled-coil region" evidence="1">
    <location>
        <begin position="184"/>
        <end position="228"/>
    </location>
</feature>
<proteinExistence type="predicted"/>
<keyword evidence="4" id="KW-1185">Reference proteome</keyword>
<dbReference type="Pfam" id="PF14661">
    <property type="entry name" value="HAUS6_N"/>
    <property type="match status" value="1"/>
</dbReference>
<protein>
    <recommendedName>
        <fullName evidence="2">HAUS augmin-like complex subunit 6 N-terminal domain-containing protein</fullName>
    </recommendedName>
</protein>